<keyword evidence="1" id="KW-1015">Disulfide bond</keyword>
<dbReference type="EMBL" id="KB632306">
    <property type="protein sequence ID" value="ERL91906.1"/>
    <property type="molecule type" value="Genomic_DNA"/>
</dbReference>
<dbReference type="CDD" id="cd00190">
    <property type="entry name" value="Tryp_SPc"/>
    <property type="match status" value="1"/>
</dbReference>
<name>U4UP36_DENPD</name>
<proteinExistence type="predicted"/>
<accession>U4UP36</accession>
<dbReference type="PANTHER" id="PTHR24258">
    <property type="entry name" value="SERINE PROTEASE-RELATED"/>
    <property type="match status" value="1"/>
</dbReference>
<keyword evidence="3" id="KW-0732">Signal</keyword>
<dbReference type="PROSITE" id="PS50240">
    <property type="entry name" value="TRYPSIN_DOM"/>
    <property type="match status" value="1"/>
</dbReference>
<dbReference type="InterPro" id="IPR043504">
    <property type="entry name" value="Peptidase_S1_PA_chymotrypsin"/>
</dbReference>
<feature type="chain" id="PRO_5004656367" description="Peptidase S1 domain-containing protein" evidence="3">
    <location>
        <begin position="18"/>
        <end position="392"/>
    </location>
</feature>
<dbReference type="Pfam" id="PF00089">
    <property type="entry name" value="Trypsin"/>
    <property type="match status" value="1"/>
</dbReference>
<dbReference type="InterPro" id="IPR033116">
    <property type="entry name" value="TRYPSIN_SER"/>
</dbReference>
<dbReference type="OrthoDB" id="6339452at2759"/>
<dbReference type="PROSITE" id="PS00135">
    <property type="entry name" value="TRYPSIN_SER"/>
    <property type="match status" value="1"/>
</dbReference>
<dbReference type="InterPro" id="IPR009003">
    <property type="entry name" value="Peptidase_S1_PA"/>
</dbReference>
<protein>
    <recommendedName>
        <fullName evidence="4">Peptidase S1 domain-containing protein</fullName>
    </recommendedName>
</protein>
<dbReference type="InterPro" id="IPR018114">
    <property type="entry name" value="TRYPSIN_HIS"/>
</dbReference>
<keyword evidence="2" id="KW-0645">Protease</keyword>
<evidence type="ECO:0000256" key="3">
    <source>
        <dbReference type="SAM" id="SignalP"/>
    </source>
</evidence>
<dbReference type="PROSITE" id="PS00134">
    <property type="entry name" value="TRYPSIN_HIS"/>
    <property type="match status" value="1"/>
</dbReference>
<keyword evidence="2" id="KW-0378">Hydrolase</keyword>
<dbReference type="GO" id="GO:0004252">
    <property type="term" value="F:serine-type endopeptidase activity"/>
    <property type="evidence" value="ECO:0007669"/>
    <property type="project" value="InterPro"/>
</dbReference>
<dbReference type="Gene3D" id="2.40.10.10">
    <property type="entry name" value="Trypsin-like serine proteases"/>
    <property type="match status" value="1"/>
</dbReference>
<keyword evidence="2" id="KW-0720">Serine protease</keyword>
<feature type="domain" description="Peptidase S1" evidence="4">
    <location>
        <begin position="141"/>
        <end position="389"/>
    </location>
</feature>
<dbReference type="PANTHER" id="PTHR24258:SF136">
    <property type="entry name" value="GH06673P-RELATED"/>
    <property type="match status" value="1"/>
</dbReference>
<sequence>MHKLIVIFVTVYSIAKGQQYEGDLCVDKRTDSRGHCKLLPQCPSAIANLRKGIYPTGCGFSGREIIVCCVETESTTIRLSTTTEKPTRVTISKSRTPGEISDKMCRHYSQYVWSKEVSPTLLVGAEDIVRRECPFDRLELVVGGSPATRKEFPHMVQLGYGDNPVRWACGGSLISEQFVLTAAHCLDDRSLGNALYARMGFIDIDDPEHLQEFNIIQRFAHPQYFEPSHYHDIGLAKLAKQAQLNTWVRPACLYANRHSPWSKVIAIGWGRTEFGGDESKELLRVILELYGQPICNKVYKQQTGTSQLQEGIKDDLMICAGHSKDLKDTCQGDSGGPLQVYRTGDQNMSCMYDIIGVTSFGKGCGLAVNIPGVYTRVAHYLQWLEDIVWPKT</sequence>
<evidence type="ECO:0000313" key="5">
    <source>
        <dbReference type="EMBL" id="ERL91906.1"/>
    </source>
</evidence>
<dbReference type="STRING" id="77166.U4UP36"/>
<dbReference type="FunFam" id="2.40.10.10:FF:000068">
    <property type="entry name" value="transmembrane protease serine 2"/>
    <property type="match status" value="1"/>
</dbReference>
<dbReference type="SUPFAM" id="SSF50494">
    <property type="entry name" value="Trypsin-like serine proteases"/>
    <property type="match status" value="1"/>
</dbReference>
<dbReference type="GO" id="GO:0006508">
    <property type="term" value="P:proteolysis"/>
    <property type="evidence" value="ECO:0007669"/>
    <property type="project" value="UniProtKB-KW"/>
</dbReference>
<gene>
    <name evidence="5" type="ORF">D910_09229</name>
</gene>
<dbReference type="PRINTS" id="PR00722">
    <property type="entry name" value="CHYMOTRYPSIN"/>
</dbReference>
<reference evidence="5 6" key="1">
    <citation type="journal article" date="2013" name="Genome Biol.">
        <title>Draft genome of the mountain pine beetle, Dendroctonus ponderosae Hopkins, a major forest pest.</title>
        <authorList>
            <person name="Keeling C.I."/>
            <person name="Yuen M.M."/>
            <person name="Liao N.Y."/>
            <person name="Docking T.R."/>
            <person name="Chan S.K."/>
            <person name="Taylor G.A."/>
            <person name="Palmquist D.L."/>
            <person name="Jackman S.D."/>
            <person name="Nguyen A."/>
            <person name="Li M."/>
            <person name="Henderson H."/>
            <person name="Janes J.K."/>
            <person name="Zhao Y."/>
            <person name="Pandoh P."/>
            <person name="Moore R."/>
            <person name="Sperling F.A."/>
            <person name="Huber D.P."/>
            <person name="Birol I."/>
            <person name="Jones S.J."/>
            <person name="Bohlmann J."/>
        </authorList>
    </citation>
    <scope>NUCLEOTIDE SEQUENCE</scope>
</reference>
<dbReference type="SMART" id="SM00020">
    <property type="entry name" value="Tryp_SPc"/>
    <property type="match status" value="1"/>
</dbReference>
<dbReference type="AlphaFoldDB" id="U4UP36"/>
<organism evidence="5 6">
    <name type="scientific">Dendroctonus ponderosae</name>
    <name type="common">Mountain pine beetle</name>
    <dbReference type="NCBI Taxonomy" id="77166"/>
    <lineage>
        <taxon>Eukaryota</taxon>
        <taxon>Metazoa</taxon>
        <taxon>Ecdysozoa</taxon>
        <taxon>Arthropoda</taxon>
        <taxon>Hexapoda</taxon>
        <taxon>Insecta</taxon>
        <taxon>Pterygota</taxon>
        <taxon>Neoptera</taxon>
        <taxon>Endopterygota</taxon>
        <taxon>Coleoptera</taxon>
        <taxon>Polyphaga</taxon>
        <taxon>Cucujiformia</taxon>
        <taxon>Curculionidae</taxon>
        <taxon>Scolytinae</taxon>
        <taxon>Dendroctonus</taxon>
    </lineage>
</organism>
<dbReference type="Proteomes" id="UP000030742">
    <property type="component" value="Unassembled WGS sequence"/>
</dbReference>
<feature type="signal peptide" evidence="3">
    <location>
        <begin position="1"/>
        <end position="17"/>
    </location>
</feature>
<evidence type="ECO:0000256" key="2">
    <source>
        <dbReference type="RuleBase" id="RU363034"/>
    </source>
</evidence>
<dbReference type="InterPro" id="IPR001314">
    <property type="entry name" value="Peptidase_S1A"/>
</dbReference>
<evidence type="ECO:0000313" key="6">
    <source>
        <dbReference type="Proteomes" id="UP000030742"/>
    </source>
</evidence>
<evidence type="ECO:0000259" key="4">
    <source>
        <dbReference type="PROSITE" id="PS50240"/>
    </source>
</evidence>
<dbReference type="InterPro" id="IPR001254">
    <property type="entry name" value="Trypsin_dom"/>
</dbReference>
<evidence type="ECO:0000256" key="1">
    <source>
        <dbReference type="ARBA" id="ARBA00023157"/>
    </source>
</evidence>